<feature type="region of interest" description="Disordered" evidence="1">
    <location>
        <begin position="38"/>
        <end position="61"/>
    </location>
</feature>
<keyword evidence="3" id="KW-1185">Reference proteome</keyword>
<sequence>MAAYMGEAMKDIRAKHNKYSQGRVDSSSSPTYNTINFNIGAPSSNSNEQTQRGITQDQSNGIMKSSIHQLRSTLRDQTVLNHDDHRHQSNCGLDLNLSLKITSSPSQHDHNLRGKLWRMMKLIVVLVYLSLYPRRFLRRNVAS</sequence>
<accession>A0AAP0Q6K3</accession>
<dbReference type="Proteomes" id="UP001420932">
    <property type="component" value="Unassembled WGS sequence"/>
</dbReference>
<reference evidence="2 3" key="1">
    <citation type="submission" date="2024-01" db="EMBL/GenBank/DDBJ databases">
        <title>Genome assemblies of Stephania.</title>
        <authorList>
            <person name="Yang L."/>
        </authorList>
    </citation>
    <scope>NUCLEOTIDE SEQUENCE [LARGE SCALE GENOMIC DNA]</scope>
    <source>
        <strain evidence="2">YNDBR</strain>
        <tissue evidence="2">Leaf</tissue>
    </source>
</reference>
<name>A0AAP0Q6K3_9MAGN</name>
<evidence type="ECO:0000313" key="3">
    <source>
        <dbReference type="Proteomes" id="UP001420932"/>
    </source>
</evidence>
<dbReference type="AlphaFoldDB" id="A0AAP0Q6K3"/>
<gene>
    <name evidence="2" type="ORF">Syun_000209</name>
</gene>
<comment type="caution">
    <text evidence="2">The sequence shown here is derived from an EMBL/GenBank/DDBJ whole genome shotgun (WGS) entry which is preliminary data.</text>
</comment>
<protein>
    <submittedName>
        <fullName evidence="2">Uncharacterized protein</fullName>
    </submittedName>
</protein>
<proteinExistence type="predicted"/>
<evidence type="ECO:0000313" key="2">
    <source>
        <dbReference type="EMBL" id="KAK9168069.1"/>
    </source>
</evidence>
<organism evidence="2 3">
    <name type="scientific">Stephania yunnanensis</name>
    <dbReference type="NCBI Taxonomy" id="152371"/>
    <lineage>
        <taxon>Eukaryota</taxon>
        <taxon>Viridiplantae</taxon>
        <taxon>Streptophyta</taxon>
        <taxon>Embryophyta</taxon>
        <taxon>Tracheophyta</taxon>
        <taxon>Spermatophyta</taxon>
        <taxon>Magnoliopsida</taxon>
        <taxon>Ranunculales</taxon>
        <taxon>Menispermaceae</taxon>
        <taxon>Menispermoideae</taxon>
        <taxon>Cissampelideae</taxon>
        <taxon>Stephania</taxon>
    </lineage>
</organism>
<evidence type="ECO:0000256" key="1">
    <source>
        <dbReference type="SAM" id="MobiDB-lite"/>
    </source>
</evidence>
<dbReference type="EMBL" id="JBBNAF010000001">
    <property type="protein sequence ID" value="KAK9168069.1"/>
    <property type="molecule type" value="Genomic_DNA"/>
</dbReference>